<dbReference type="EC" id="1.6.5.2" evidence="8"/>
<evidence type="ECO:0000313" key="11">
    <source>
        <dbReference type="Proteomes" id="UP000037315"/>
    </source>
</evidence>
<accession>A0A0J8VP02</accession>
<comment type="similarity">
    <text evidence="8">Belongs to the NAD(P)H dehydrogenase (quinone) family. KefF subfamily.</text>
</comment>
<comment type="function">
    <text evidence="8">Regulatory subunit of a potassium efflux system that confers protection against electrophiles. Required for full activity of KefC. Shows redox enzymatic activity, but this enzymatic activity is not required for activation of KefC.</text>
</comment>
<dbReference type="GO" id="GO:1901381">
    <property type="term" value="P:positive regulation of potassium ion transmembrane transport"/>
    <property type="evidence" value="ECO:0007669"/>
    <property type="project" value="UniProtKB-UniRule"/>
</dbReference>
<dbReference type="EMBL" id="LFEJ01000012">
    <property type="protein sequence ID" value="KMV35163.1"/>
    <property type="molecule type" value="Genomic_DNA"/>
</dbReference>
<feature type="binding site" evidence="8">
    <location>
        <begin position="65"/>
        <end position="68"/>
    </location>
    <ligand>
        <name>FMN</name>
        <dbReference type="ChEBI" id="CHEBI:58210"/>
    </ligand>
</feature>
<dbReference type="SUPFAM" id="SSF52218">
    <property type="entry name" value="Flavoproteins"/>
    <property type="match status" value="1"/>
</dbReference>
<dbReference type="GO" id="GO:0006813">
    <property type="term" value="P:potassium ion transport"/>
    <property type="evidence" value="ECO:0007669"/>
    <property type="project" value="InterPro"/>
</dbReference>
<dbReference type="STRING" id="1121863.GCA_000621185_01888"/>
<evidence type="ECO:0000256" key="2">
    <source>
        <dbReference type="ARBA" id="ARBA00022519"/>
    </source>
</evidence>
<dbReference type="PANTHER" id="PTHR47307">
    <property type="entry name" value="GLUTATHIONE-REGULATED POTASSIUM-EFFLUX SYSTEM ANCILLARY PROTEIN KEFG"/>
    <property type="match status" value="1"/>
</dbReference>
<dbReference type="AlphaFoldDB" id="A0A0J8VP02"/>
<dbReference type="GO" id="GO:0005886">
    <property type="term" value="C:plasma membrane"/>
    <property type="evidence" value="ECO:0007669"/>
    <property type="project" value="UniProtKB-SubCell"/>
</dbReference>
<dbReference type="Gene3D" id="3.40.50.360">
    <property type="match status" value="1"/>
</dbReference>
<keyword evidence="4 8" id="KW-0288">FMN</keyword>
<keyword evidence="1 8" id="KW-1003">Cell membrane</keyword>
<dbReference type="Proteomes" id="UP000037315">
    <property type="component" value="Unassembled WGS sequence"/>
</dbReference>
<dbReference type="NCBIfam" id="NF002044">
    <property type="entry name" value="PRK00871.1"/>
    <property type="match status" value="1"/>
</dbReference>
<keyword evidence="7 8" id="KW-0472">Membrane</keyword>
<dbReference type="InterPro" id="IPR046980">
    <property type="entry name" value="KefG/KefF"/>
</dbReference>
<sequence>MILIIYAHPYPRHSHANRHMLEQISNLPDVEVRSLYQLYPDFNIDILAEQEALSRAELIIWQHPMQWYSVPPLFKLWIDKVLTHGWAYGHGGTALHGKSVLWAVTTGGDAHHFDLGDHPGFDVLAQPLQATAIYCGLKWLPPFTLHGAFVCDDETLEGQARHYKQRLMEWQEGRRG</sequence>
<dbReference type="InterPro" id="IPR023948">
    <property type="entry name" value="K_H_efflux_KefF"/>
</dbReference>
<dbReference type="HAMAP" id="MF_01414">
    <property type="entry name" value="K_H_efflux_KefF"/>
    <property type="match status" value="1"/>
</dbReference>
<evidence type="ECO:0000256" key="4">
    <source>
        <dbReference type="ARBA" id="ARBA00022643"/>
    </source>
</evidence>
<comment type="subunit">
    <text evidence="8">Homodimer. Interacts with KefC.</text>
</comment>
<comment type="catalytic activity">
    <reaction evidence="8">
        <text>a quinone + NADH + H(+) = a quinol + NAD(+)</text>
        <dbReference type="Rhea" id="RHEA:46160"/>
        <dbReference type="ChEBI" id="CHEBI:15378"/>
        <dbReference type="ChEBI" id="CHEBI:24646"/>
        <dbReference type="ChEBI" id="CHEBI:57540"/>
        <dbReference type="ChEBI" id="CHEBI:57945"/>
        <dbReference type="ChEBI" id="CHEBI:132124"/>
        <dbReference type="EC" id="1.6.5.2"/>
    </reaction>
</comment>
<evidence type="ECO:0000313" key="10">
    <source>
        <dbReference type="EMBL" id="KMV35163.1"/>
    </source>
</evidence>
<name>A0A0J8VP02_9ENTR</name>
<keyword evidence="3 8" id="KW-0285">Flavoprotein</keyword>
<dbReference type="InterPro" id="IPR029039">
    <property type="entry name" value="Flavoprotein-like_sf"/>
</dbReference>
<comment type="cofactor">
    <cofactor evidence="8">
        <name>FMN</name>
        <dbReference type="ChEBI" id="CHEBI:58210"/>
    </cofactor>
</comment>
<dbReference type="RefSeq" id="WP_024558808.1">
    <property type="nucleotide sequence ID" value="NZ_LFEJ01000012.1"/>
</dbReference>
<evidence type="ECO:0000256" key="6">
    <source>
        <dbReference type="ARBA" id="ARBA00023027"/>
    </source>
</evidence>
<dbReference type="Pfam" id="PF02525">
    <property type="entry name" value="Flavodoxin_2"/>
    <property type="match status" value="1"/>
</dbReference>
<dbReference type="PANTHER" id="PTHR47307:SF2">
    <property type="entry name" value="GLUTATHIONE-REGULATED POTASSIUM-EFFLUX SYSTEM ANCILLARY PROTEIN KEFF"/>
    <property type="match status" value="1"/>
</dbReference>
<evidence type="ECO:0000256" key="5">
    <source>
        <dbReference type="ARBA" id="ARBA00023002"/>
    </source>
</evidence>
<evidence type="ECO:0000259" key="9">
    <source>
        <dbReference type="Pfam" id="PF02525"/>
    </source>
</evidence>
<feature type="binding site" evidence="8">
    <location>
        <begin position="14"/>
        <end position="17"/>
    </location>
    <ligand>
        <name>FMN</name>
        <dbReference type="ChEBI" id="CHEBI:58210"/>
    </ligand>
</feature>
<dbReference type="GO" id="GO:0050136">
    <property type="term" value="F:NADH dehydrogenase (quinone) (non-electrogenic) activity"/>
    <property type="evidence" value="ECO:0007669"/>
    <property type="project" value="RHEA"/>
</dbReference>
<dbReference type="GO" id="GO:0009055">
    <property type="term" value="F:electron transfer activity"/>
    <property type="evidence" value="ECO:0007669"/>
    <property type="project" value="TreeGrafter"/>
</dbReference>
<organism evidence="10 11">
    <name type="scientific">Franconibacter pulveris</name>
    <dbReference type="NCBI Taxonomy" id="435910"/>
    <lineage>
        <taxon>Bacteria</taxon>
        <taxon>Pseudomonadati</taxon>
        <taxon>Pseudomonadota</taxon>
        <taxon>Gammaproteobacteria</taxon>
        <taxon>Enterobacterales</taxon>
        <taxon>Enterobacteriaceae</taxon>
        <taxon>Franconibacter</taxon>
    </lineage>
</organism>
<evidence type="ECO:0000256" key="8">
    <source>
        <dbReference type="HAMAP-Rule" id="MF_01414"/>
    </source>
</evidence>
<evidence type="ECO:0000256" key="3">
    <source>
        <dbReference type="ARBA" id="ARBA00022630"/>
    </source>
</evidence>
<dbReference type="PATRIC" id="fig|1656095.3.peg.3577"/>
<comment type="caution">
    <text evidence="10">The sequence shown here is derived from an EMBL/GenBank/DDBJ whole genome shotgun (WGS) entry which is preliminary data.</text>
</comment>
<dbReference type="GO" id="GO:0010181">
    <property type="term" value="F:FMN binding"/>
    <property type="evidence" value="ECO:0007669"/>
    <property type="project" value="UniProtKB-UniRule"/>
</dbReference>
<reference evidence="10 11" key="1">
    <citation type="submission" date="2015-06" db="EMBL/GenBank/DDBJ databases">
        <title>Genome sequencing of Cronobacter sp. strain DJ34 isolated from petroleum contaminated sludge of Duliajan Oil Fields, Assam, India.</title>
        <authorList>
            <person name="Pal S."/>
            <person name="Banerjee T.D."/>
            <person name="Roy A."/>
            <person name="Sar P."/>
            <person name="Kazy S.K."/>
        </authorList>
    </citation>
    <scope>NUCLEOTIDE SEQUENCE [LARGE SCALE GENOMIC DNA]</scope>
    <source>
        <strain evidence="10 11">DJ34</strain>
    </source>
</reference>
<keyword evidence="5 8" id="KW-0560">Oxidoreductase</keyword>
<evidence type="ECO:0000256" key="7">
    <source>
        <dbReference type="ARBA" id="ARBA00023136"/>
    </source>
</evidence>
<evidence type="ECO:0000256" key="1">
    <source>
        <dbReference type="ARBA" id="ARBA00022475"/>
    </source>
</evidence>
<keyword evidence="11" id="KW-1185">Reference proteome</keyword>
<comment type="catalytic activity">
    <reaction evidence="8">
        <text>a quinone + NADPH + H(+) = a quinol + NADP(+)</text>
        <dbReference type="Rhea" id="RHEA:46164"/>
        <dbReference type="ChEBI" id="CHEBI:15378"/>
        <dbReference type="ChEBI" id="CHEBI:24646"/>
        <dbReference type="ChEBI" id="CHEBI:57783"/>
        <dbReference type="ChEBI" id="CHEBI:58349"/>
        <dbReference type="ChEBI" id="CHEBI:132124"/>
        <dbReference type="EC" id="1.6.5.2"/>
    </reaction>
</comment>
<dbReference type="OrthoDB" id="9798454at2"/>
<dbReference type="GO" id="GO:0008753">
    <property type="term" value="F:NADPH dehydrogenase (quinone) activity"/>
    <property type="evidence" value="ECO:0007669"/>
    <property type="project" value="RHEA"/>
</dbReference>
<dbReference type="InterPro" id="IPR003680">
    <property type="entry name" value="Flavodoxin_fold"/>
</dbReference>
<feature type="binding site" evidence="8">
    <location>
        <begin position="105"/>
        <end position="108"/>
    </location>
    <ligand>
        <name>FMN</name>
        <dbReference type="ChEBI" id="CHEBI:58210"/>
    </ligand>
</feature>
<feature type="binding site" evidence="8">
    <location>
        <position position="8"/>
    </location>
    <ligand>
        <name>FMN</name>
        <dbReference type="ChEBI" id="CHEBI:58210"/>
    </ligand>
</feature>
<protein>
    <recommendedName>
        <fullName evidence="8">Glutathione-regulated potassium-efflux system ancillary protein KefF</fullName>
    </recommendedName>
    <alternativeName>
        <fullName evidence="8">Quinone oxidoreductase KefF</fullName>
        <ecNumber evidence="8">1.6.5.2</ecNumber>
    </alternativeName>
</protein>
<keyword evidence="6 8" id="KW-0520">NAD</keyword>
<keyword evidence="2 8" id="KW-0997">Cell inner membrane</keyword>
<feature type="domain" description="Flavodoxin-like fold" evidence="9">
    <location>
        <begin position="2"/>
        <end position="167"/>
    </location>
</feature>
<comment type="subcellular location">
    <subcellularLocation>
        <location evidence="8">Cell inner membrane</location>
        <topology evidence="8">Peripheral membrane protein</topology>
        <orientation evidence="8">Cytoplasmic side</orientation>
    </subcellularLocation>
</comment>
<proteinExistence type="inferred from homology"/>
<gene>
    <name evidence="8" type="primary">kefF</name>
    <name evidence="10" type="ORF">ACH50_07925</name>
</gene>